<evidence type="ECO:0000259" key="3">
    <source>
        <dbReference type="PROSITE" id="PS50158"/>
    </source>
</evidence>
<reference evidence="5 6" key="2">
    <citation type="submission" date="2024-05" db="EMBL/GenBank/DDBJ databases">
        <authorList>
            <person name="Chen Y."/>
            <person name="Shah S."/>
            <person name="Dougan E. K."/>
            <person name="Thang M."/>
            <person name="Chan C."/>
        </authorList>
    </citation>
    <scope>NUCLEOTIDE SEQUENCE [LARGE SCALE GENOMIC DNA]</scope>
</reference>
<dbReference type="GO" id="GO:0003676">
    <property type="term" value="F:nucleic acid binding"/>
    <property type="evidence" value="ECO:0007669"/>
    <property type="project" value="InterPro"/>
</dbReference>
<sequence length="493" mass="54676">MLQDDANLATAYSAYQEARARLSEKFRNRGFWPSSRGSNNATKGKGSSFNQKGSSKGKRVQPRRSLQDRIMSSNCRACGRRGHWKAECPYRTGSNRSVGSSAASTAPTTTVVTEGNAVAASQSLPMEFMQLPEVNESAIDEDASAMTKGRMTDSERTELGSVEASRDQNRLSGTTVSSSTEKPGISDTINLSAAVLFATHSSLGVLDLGATKTVIGSEHANIDCHNQRLSSPWFKNPVPLQLTNKGLFLVDLNDMIQAADSTNPKSSKVSAKTGTCHETFASEETDPVNAPSLAVMSMSQRLSKLYQEVTVKGEDLSHLTLEELSAEKIKFGEKHQGATMEHVWRTDPEWIRFMVNRYETSVKPEHQRLMKFVELKLKYHEENQLPVRVPKARSTAAPMTSRRQPKCKAAPRTPIEVDEAEISDLQLVESDATWENMSHIEMSNPETMPLTDLNQQHAEEFQALQTRMLNMENALSRVIRHLEDQANDSIQEN</sequence>
<proteinExistence type="predicted"/>
<feature type="region of interest" description="Disordered" evidence="2">
    <location>
        <begin position="143"/>
        <end position="184"/>
    </location>
</feature>
<keyword evidence="1" id="KW-0863">Zinc-finger</keyword>
<dbReference type="AlphaFoldDB" id="A0A9P1DQD8"/>
<feature type="compositionally biased region" description="Basic and acidic residues" evidence="2">
    <location>
        <begin position="150"/>
        <end position="169"/>
    </location>
</feature>
<dbReference type="PROSITE" id="PS50158">
    <property type="entry name" value="ZF_CCHC"/>
    <property type="match status" value="1"/>
</dbReference>
<keyword evidence="6" id="KW-1185">Reference proteome</keyword>
<feature type="compositionally biased region" description="Polar residues" evidence="2">
    <location>
        <begin position="170"/>
        <end position="184"/>
    </location>
</feature>
<dbReference type="EMBL" id="CAMXCT030005624">
    <property type="protein sequence ID" value="CAL4800185.1"/>
    <property type="molecule type" value="Genomic_DNA"/>
</dbReference>
<evidence type="ECO:0000256" key="2">
    <source>
        <dbReference type="SAM" id="MobiDB-lite"/>
    </source>
</evidence>
<feature type="compositionally biased region" description="Polar residues" evidence="2">
    <location>
        <begin position="35"/>
        <end position="54"/>
    </location>
</feature>
<dbReference type="InterPro" id="IPR036875">
    <property type="entry name" value="Znf_CCHC_sf"/>
</dbReference>
<feature type="domain" description="CCHC-type" evidence="3">
    <location>
        <begin position="75"/>
        <end position="89"/>
    </location>
</feature>
<dbReference type="EMBL" id="CAMXCT020005624">
    <property type="protein sequence ID" value="CAL1166248.1"/>
    <property type="molecule type" value="Genomic_DNA"/>
</dbReference>
<evidence type="ECO:0000313" key="6">
    <source>
        <dbReference type="Proteomes" id="UP001152797"/>
    </source>
</evidence>
<keyword evidence="1" id="KW-0479">Metal-binding</keyword>
<gene>
    <name evidence="4" type="ORF">C1SCF055_LOCUS37896</name>
</gene>
<reference evidence="4" key="1">
    <citation type="submission" date="2022-10" db="EMBL/GenBank/DDBJ databases">
        <authorList>
            <person name="Chen Y."/>
            <person name="Dougan E. K."/>
            <person name="Chan C."/>
            <person name="Rhodes N."/>
            <person name="Thang M."/>
        </authorList>
    </citation>
    <scope>NUCLEOTIDE SEQUENCE</scope>
</reference>
<dbReference type="SUPFAM" id="SSF57756">
    <property type="entry name" value="Retrovirus zinc finger-like domains"/>
    <property type="match status" value="1"/>
</dbReference>
<dbReference type="Proteomes" id="UP001152797">
    <property type="component" value="Unassembled WGS sequence"/>
</dbReference>
<evidence type="ECO:0000256" key="1">
    <source>
        <dbReference type="PROSITE-ProRule" id="PRU00047"/>
    </source>
</evidence>
<dbReference type="EMBL" id="CAMXCT010005624">
    <property type="protein sequence ID" value="CAI4012873.1"/>
    <property type="molecule type" value="Genomic_DNA"/>
</dbReference>
<feature type="region of interest" description="Disordered" evidence="2">
    <location>
        <begin position="391"/>
        <end position="412"/>
    </location>
</feature>
<feature type="region of interest" description="Disordered" evidence="2">
    <location>
        <begin position="29"/>
        <end position="72"/>
    </location>
</feature>
<evidence type="ECO:0000313" key="5">
    <source>
        <dbReference type="EMBL" id="CAL4800185.1"/>
    </source>
</evidence>
<organism evidence="4">
    <name type="scientific">Cladocopium goreaui</name>
    <dbReference type="NCBI Taxonomy" id="2562237"/>
    <lineage>
        <taxon>Eukaryota</taxon>
        <taxon>Sar</taxon>
        <taxon>Alveolata</taxon>
        <taxon>Dinophyceae</taxon>
        <taxon>Suessiales</taxon>
        <taxon>Symbiodiniaceae</taxon>
        <taxon>Cladocopium</taxon>
    </lineage>
</organism>
<keyword evidence="1" id="KW-0862">Zinc</keyword>
<comment type="caution">
    <text evidence="4">The sequence shown here is derived from an EMBL/GenBank/DDBJ whole genome shotgun (WGS) entry which is preliminary data.</text>
</comment>
<name>A0A9P1DQD8_9DINO</name>
<dbReference type="InterPro" id="IPR001878">
    <property type="entry name" value="Znf_CCHC"/>
</dbReference>
<dbReference type="Gene3D" id="4.10.60.10">
    <property type="entry name" value="Zinc finger, CCHC-type"/>
    <property type="match status" value="1"/>
</dbReference>
<evidence type="ECO:0000313" key="4">
    <source>
        <dbReference type="EMBL" id="CAI4012873.1"/>
    </source>
</evidence>
<accession>A0A9P1DQD8</accession>
<dbReference type="GO" id="GO:0008270">
    <property type="term" value="F:zinc ion binding"/>
    <property type="evidence" value="ECO:0007669"/>
    <property type="project" value="UniProtKB-KW"/>
</dbReference>
<protein>
    <submittedName>
        <fullName evidence="5">CCHC-type domain-containing protein</fullName>
    </submittedName>
</protein>